<feature type="modified residue" description="4-aspartylphosphate" evidence="2">
    <location>
        <position position="58"/>
    </location>
</feature>
<dbReference type="InterPro" id="IPR040624">
    <property type="entry name" value="HalOD1"/>
</dbReference>
<evidence type="ECO:0000313" key="5">
    <source>
        <dbReference type="Proteomes" id="UP000198531"/>
    </source>
</evidence>
<dbReference type="STRING" id="553469.SAMN04487947_2777"/>
<dbReference type="InterPro" id="IPR050595">
    <property type="entry name" value="Bact_response_regulator"/>
</dbReference>
<dbReference type="Pfam" id="PF18545">
    <property type="entry name" value="HalOD1"/>
    <property type="match status" value="1"/>
</dbReference>
<keyword evidence="1 2" id="KW-0597">Phosphoprotein</keyword>
<accession>A0A1I6I2F8</accession>
<dbReference type="PROSITE" id="PS50110">
    <property type="entry name" value="RESPONSE_REGULATORY"/>
    <property type="match status" value="1"/>
</dbReference>
<organism evidence="4 5">
    <name type="scientific">Halogeometricum rufum</name>
    <dbReference type="NCBI Taxonomy" id="553469"/>
    <lineage>
        <taxon>Archaea</taxon>
        <taxon>Methanobacteriati</taxon>
        <taxon>Methanobacteriota</taxon>
        <taxon>Stenosarchaea group</taxon>
        <taxon>Halobacteria</taxon>
        <taxon>Halobacteriales</taxon>
        <taxon>Haloferacaceae</taxon>
        <taxon>Halogeometricum</taxon>
    </lineage>
</organism>
<dbReference type="RefSeq" id="WP_089808570.1">
    <property type="nucleotide sequence ID" value="NZ_FOYT01000002.1"/>
</dbReference>
<dbReference type="Proteomes" id="UP000198531">
    <property type="component" value="Unassembled WGS sequence"/>
</dbReference>
<evidence type="ECO:0000313" key="4">
    <source>
        <dbReference type="EMBL" id="SFR60926.1"/>
    </source>
</evidence>
<evidence type="ECO:0000256" key="1">
    <source>
        <dbReference type="ARBA" id="ARBA00022553"/>
    </source>
</evidence>
<sequence length="253" mass="27706">MDSSATVLHVDDDPDLLELSELSFERHADDGIETVTASNAEDGLEVLDSRSVDCIVSDSLRLDDDTAFIVAARRRAASIPIIFYTAKEWDAVALDALEAGISEYVRKADDGDVAAVVERASELATRNRTPTIEEETLVEDRPCDTLEEAVDAFPAETADGTWTVIGVHDWQRDEELGTTIAQVMEAHTGVDAMQAEPLFTSLDAEALETLLEPRPGESSRYDIQVRFPYAKWELSVSSDGFIAIRDLPATGDE</sequence>
<protein>
    <submittedName>
        <fullName evidence="4">Response regulator receiver domain-containing protein</fullName>
    </submittedName>
</protein>
<dbReference type="SUPFAM" id="SSF52172">
    <property type="entry name" value="CheY-like"/>
    <property type="match status" value="1"/>
</dbReference>
<dbReference type="PANTHER" id="PTHR44591:SF3">
    <property type="entry name" value="RESPONSE REGULATORY DOMAIN-CONTAINING PROTEIN"/>
    <property type="match status" value="1"/>
</dbReference>
<dbReference type="Pfam" id="PF00072">
    <property type="entry name" value="Response_reg"/>
    <property type="match status" value="1"/>
</dbReference>
<gene>
    <name evidence="4" type="ORF">SAMN04487947_2777</name>
</gene>
<dbReference type="SMART" id="SM00448">
    <property type="entry name" value="REC"/>
    <property type="match status" value="1"/>
</dbReference>
<keyword evidence="5" id="KW-1185">Reference proteome</keyword>
<dbReference type="Gene3D" id="3.40.50.2300">
    <property type="match status" value="1"/>
</dbReference>
<dbReference type="PANTHER" id="PTHR44591">
    <property type="entry name" value="STRESS RESPONSE REGULATOR PROTEIN 1"/>
    <property type="match status" value="1"/>
</dbReference>
<dbReference type="OrthoDB" id="199137at2157"/>
<dbReference type="GO" id="GO:0000160">
    <property type="term" value="P:phosphorelay signal transduction system"/>
    <property type="evidence" value="ECO:0007669"/>
    <property type="project" value="InterPro"/>
</dbReference>
<proteinExistence type="predicted"/>
<name>A0A1I6I2F8_9EURY</name>
<feature type="domain" description="Response regulatory" evidence="3">
    <location>
        <begin position="6"/>
        <end position="122"/>
    </location>
</feature>
<dbReference type="AlphaFoldDB" id="A0A1I6I2F8"/>
<dbReference type="InterPro" id="IPR011006">
    <property type="entry name" value="CheY-like_superfamily"/>
</dbReference>
<evidence type="ECO:0000256" key="2">
    <source>
        <dbReference type="PROSITE-ProRule" id="PRU00169"/>
    </source>
</evidence>
<evidence type="ECO:0000259" key="3">
    <source>
        <dbReference type="PROSITE" id="PS50110"/>
    </source>
</evidence>
<dbReference type="InterPro" id="IPR001789">
    <property type="entry name" value="Sig_transdc_resp-reg_receiver"/>
</dbReference>
<dbReference type="EMBL" id="FOYT01000002">
    <property type="protein sequence ID" value="SFR60926.1"/>
    <property type="molecule type" value="Genomic_DNA"/>
</dbReference>
<reference evidence="5" key="1">
    <citation type="submission" date="2016-10" db="EMBL/GenBank/DDBJ databases">
        <authorList>
            <person name="Varghese N."/>
            <person name="Submissions S."/>
        </authorList>
    </citation>
    <scope>NUCLEOTIDE SEQUENCE [LARGE SCALE GENOMIC DNA]</scope>
    <source>
        <strain evidence="5">CGMCC 1.7736</strain>
    </source>
</reference>